<comment type="caution">
    <text evidence="12">The sequence shown here is derived from an EMBL/GenBank/DDBJ whole genome shotgun (WGS) entry which is preliminary data.</text>
</comment>
<keyword evidence="5" id="KW-0378">Hydrolase</keyword>
<feature type="domain" description="Peptidase M16 C-terminal" evidence="11">
    <location>
        <begin position="207"/>
        <end position="386"/>
    </location>
</feature>
<evidence type="ECO:0000256" key="3">
    <source>
        <dbReference type="ARBA" id="ARBA00022670"/>
    </source>
</evidence>
<evidence type="ECO:0000256" key="5">
    <source>
        <dbReference type="ARBA" id="ARBA00022801"/>
    </source>
</evidence>
<feature type="signal peptide" evidence="9">
    <location>
        <begin position="1"/>
        <end position="22"/>
    </location>
</feature>
<proteinExistence type="inferred from homology"/>
<keyword evidence="3" id="KW-0645">Protease</keyword>
<feature type="chain" id="PRO_5045195378" evidence="9">
    <location>
        <begin position="23"/>
        <end position="935"/>
    </location>
</feature>
<protein>
    <submittedName>
        <fullName evidence="12">Insulinase family protein</fullName>
    </submittedName>
</protein>
<evidence type="ECO:0000313" key="12">
    <source>
        <dbReference type="EMBL" id="GAA3555989.1"/>
    </source>
</evidence>
<dbReference type="PROSITE" id="PS00143">
    <property type="entry name" value="INSULINASE"/>
    <property type="match status" value="1"/>
</dbReference>
<organism evidence="12 13">
    <name type="scientific">Snuella lapsa</name>
    <dbReference type="NCBI Taxonomy" id="870481"/>
    <lineage>
        <taxon>Bacteria</taxon>
        <taxon>Pseudomonadati</taxon>
        <taxon>Bacteroidota</taxon>
        <taxon>Flavobacteriia</taxon>
        <taxon>Flavobacteriales</taxon>
        <taxon>Flavobacteriaceae</taxon>
        <taxon>Snuella</taxon>
    </lineage>
</organism>
<dbReference type="InterPro" id="IPR011249">
    <property type="entry name" value="Metalloenz_LuxS/M16"/>
</dbReference>
<evidence type="ECO:0000256" key="2">
    <source>
        <dbReference type="ARBA" id="ARBA00007261"/>
    </source>
</evidence>
<evidence type="ECO:0000256" key="1">
    <source>
        <dbReference type="ARBA" id="ARBA00001947"/>
    </source>
</evidence>
<evidence type="ECO:0000256" key="9">
    <source>
        <dbReference type="SAM" id="SignalP"/>
    </source>
</evidence>
<dbReference type="InterPro" id="IPR001431">
    <property type="entry name" value="Pept_M16_Zn_BS"/>
</dbReference>
<reference evidence="13" key="1">
    <citation type="journal article" date="2019" name="Int. J. Syst. Evol. Microbiol.">
        <title>The Global Catalogue of Microorganisms (GCM) 10K type strain sequencing project: providing services to taxonomists for standard genome sequencing and annotation.</title>
        <authorList>
            <consortium name="The Broad Institute Genomics Platform"/>
            <consortium name="The Broad Institute Genome Sequencing Center for Infectious Disease"/>
            <person name="Wu L."/>
            <person name="Ma J."/>
        </authorList>
    </citation>
    <scope>NUCLEOTIDE SEQUENCE [LARGE SCALE GENOMIC DNA]</scope>
    <source>
        <strain evidence="13">JCM 17111</strain>
    </source>
</reference>
<evidence type="ECO:0000256" key="6">
    <source>
        <dbReference type="ARBA" id="ARBA00022833"/>
    </source>
</evidence>
<evidence type="ECO:0000313" key="13">
    <source>
        <dbReference type="Proteomes" id="UP001500954"/>
    </source>
</evidence>
<evidence type="ECO:0000256" key="7">
    <source>
        <dbReference type="ARBA" id="ARBA00023049"/>
    </source>
</evidence>
<dbReference type="InterPro" id="IPR011765">
    <property type="entry name" value="Pept_M16_N"/>
</dbReference>
<dbReference type="SUPFAM" id="SSF63411">
    <property type="entry name" value="LuxS/MPP-like metallohydrolase"/>
    <property type="match status" value="4"/>
</dbReference>
<keyword evidence="4" id="KW-0479">Metal-binding</keyword>
<keyword evidence="9" id="KW-0732">Signal</keyword>
<comment type="similarity">
    <text evidence="2 8">Belongs to the peptidase M16 family.</text>
</comment>
<comment type="cofactor">
    <cofactor evidence="1">
        <name>Zn(2+)</name>
        <dbReference type="ChEBI" id="CHEBI:29105"/>
    </cofactor>
</comment>
<keyword evidence="7" id="KW-0482">Metalloprotease</keyword>
<dbReference type="Gene3D" id="3.30.830.10">
    <property type="entry name" value="Metalloenzyme, LuxS/M16 peptidase-like"/>
    <property type="match status" value="4"/>
</dbReference>
<evidence type="ECO:0000259" key="11">
    <source>
        <dbReference type="Pfam" id="PF05193"/>
    </source>
</evidence>
<dbReference type="EMBL" id="BAABCY010000015">
    <property type="protein sequence ID" value="GAA3555989.1"/>
    <property type="molecule type" value="Genomic_DNA"/>
</dbReference>
<dbReference type="PANTHER" id="PTHR43690">
    <property type="entry name" value="NARDILYSIN"/>
    <property type="match status" value="1"/>
</dbReference>
<dbReference type="Pfam" id="PF05193">
    <property type="entry name" value="Peptidase_M16_C"/>
    <property type="match status" value="2"/>
</dbReference>
<feature type="domain" description="Peptidase M16 C-terminal" evidence="11">
    <location>
        <begin position="687"/>
        <end position="863"/>
    </location>
</feature>
<dbReference type="PANTHER" id="PTHR43690:SF34">
    <property type="entry name" value="ZINC PROTEASE PQQL-LIKE"/>
    <property type="match status" value="1"/>
</dbReference>
<dbReference type="Pfam" id="PF00675">
    <property type="entry name" value="Peptidase_M16"/>
    <property type="match status" value="1"/>
</dbReference>
<dbReference type="RefSeq" id="WP_345004107.1">
    <property type="nucleotide sequence ID" value="NZ_BAABCY010000015.1"/>
</dbReference>
<dbReference type="Proteomes" id="UP001500954">
    <property type="component" value="Unassembled WGS sequence"/>
</dbReference>
<keyword evidence="6" id="KW-0862">Zinc</keyword>
<evidence type="ECO:0000256" key="4">
    <source>
        <dbReference type="ARBA" id="ARBA00022723"/>
    </source>
</evidence>
<sequence length="935" mass="105869">MKKTVAVLAFLVLGLYNGLSQTANLKDKLPADTKIKKGVLPNGMTYYIQNTDVVKDAASYYIIQNVGSVLENDEQQGLAHFLEHMAFNGTENFEGKGILNTLQKHGAVFGKDINAYTSFDETVYNMNNIPTTEALIDTCLLVLHDWSHYLLLTDEEIDAERGVIKEEWRTRQSGRMRIFKKQLPVLFNNTIYANRMPIGLMDVVENFEYKALRDFYHDWYRTDLQAIAIVGDIDVEAIEQKIKDLFSDIPAVENPKERIVVNIPDNDEMLYTMAMDEEVTTSQVSFNIRHPRSLEDETVADLKESLLNSMITSMFSDRIKEVTQKPDAPFLGTWINYGKHSRTANTFSVTISPKPNNQHEAFKAALEEVNRAVKFGFTKEEIDRTVVQFKNYYENQISKEDDRSHGAIVQTMQRNYLDNDAMIGIEDEYAIVKSLFETLSEDEVHKRIKELYTKKNRFVTVIGVEGRSNLTEEDAARIIQDVENDATLEPYTDGFAGKTLISGVNITAGNIVSEDKNEAIGSTTYKLSNGITVHYKFADKNKNDVKLRAVSYGGLSLVEDEDLPSAEYTTTIAQKSGLGDYSAVDLSKVLAGKSASTSVGISNLSESVNGSSVTKDVETMLQMVYLRFVKPRFDEDAFKVFQGQVDNYIIRKSKDINSKIADSVTVTLYGDNNPKHRLFTKEYASEINFDKIKTIYGQRFNNAADFEFFIVGDVQEAQLKPLLEQYIASIPTNKIVEEWQDNSVNWVSNTIDKDVYLTMEDPKSSVKIAYKNTIDYNLKNVMLARALGDILKLRYTETLREEEGGTYGAGASAWVSKRPKEEVGVGIGFDCNPDKVEKLTEIAHNELKKIAQGAINQEDLDKTTTNYLKERKQQEGFNSYDMNLLTAFYREGYNMNDPENFENIVKSITAEQLQAFTTKVLDNAKSYEIIIKPKE</sequence>
<keyword evidence="13" id="KW-1185">Reference proteome</keyword>
<feature type="domain" description="Peptidase M16 N-terminal" evidence="10">
    <location>
        <begin position="55"/>
        <end position="173"/>
    </location>
</feature>
<gene>
    <name evidence="12" type="ORF">GCM10022395_04170</name>
</gene>
<name>A0ABP6WUR6_9FLAO</name>
<evidence type="ECO:0000259" key="10">
    <source>
        <dbReference type="Pfam" id="PF00675"/>
    </source>
</evidence>
<accession>A0ABP6WUR6</accession>
<evidence type="ECO:0000256" key="8">
    <source>
        <dbReference type="RuleBase" id="RU004447"/>
    </source>
</evidence>
<dbReference type="InterPro" id="IPR050626">
    <property type="entry name" value="Peptidase_M16"/>
</dbReference>
<dbReference type="InterPro" id="IPR007863">
    <property type="entry name" value="Peptidase_M16_C"/>
</dbReference>